<dbReference type="Proteomes" id="UP000799640">
    <property type="component" value="Unassembled WGS sequence"/>
</dbReference>
<proteinExistence type="predicted"/>
<gene>
    <name evidence="2" type="ORF">EJ06DRAFT_527776</name>
</gene>
<evidence type="ECO:0000256" key="1">
    <source>
        <dbReference type="SAM" id="Phobius"/>
    </source>
</evidence>
<keyword evidence="1" id="KW-1133">Transmembrane helix</keyword>
<sequence length="67" mass="7227">MAVGAGSECVTNHWYLLDPPFLPLAVPILLALVFRLLGMEETGKLQSDAALPLSLPINHESERKADG</sequence>
<dbReference type="EMBL" id="ML996690">
    <property type="protein sequence ID" value="KAF2402800.1"/>
    <property type="molecule type" value="Genomic_DNA"/>
</dbReference>
<protein>
    <submittedName>
        <fullName evidence="2">Uncharacterized protein</fullName>
    </submittedName>
</protein>
<name>A0A6G1I3D5_9PEZI</name>
<keyword evidence="1" id="KW-0812">Transmembrane</keyword>
<keyword evidence="3" id="KW-1185">Reference proteome</keyword>
<keyword evidence="1" id="KW-0472">Membrane</keyword>
<feature type="transmembrane region" description="Helical" evidence="1">
    <location>
        <begin position="20"/>
        <end position="37"/>
    </location>
</feature>
<evidence type="ECO:0000313" key="2">
    <source>
        <dbReference type="EMBL" id="KAF2402800.1"/>
    </source>
</evidence>
<dbReference type="AlphaFoldDB" id="A0A6G1I3D5"/>
<evidence type="ECO:0000313" key="3">
    <source>
        <dbReference type="Proteomes" id="UP000799640"/>
    </source>
</evidence>
<accession>A0A6G1I3D5</accession>
<organism evidence="2 3">
    <name type="scientific">Trichodelitschia bisporula</name>
    <dbReference type="NCBI Taxonomy" id="703511"/>
    <lineage>
        <taxon>Eukaryota</taxon>
        <taxon>Fungi</taxon>
        <taxon>Dikarya</taxon>
        <taxon>Ascomycota</taxon>
        <taxon>Pezizomycotina</taxon>
        <taxon>Dothideomycetes</taxon>
        <taxon>Dothideomycetes incertae sedis</taxon>
        <taxon>Phaeotrichales</taxon>
        <taxon>Phaeotrichaceae</taxon>
        <taxon>Trichodelitschia</taxon>
    </lineage>
</organism>
<reference evidence="2" key="1">
    <citation type="journal article" date="2020" name="Stud. Mycol.">
        <title>101 Dothideomycetes genomes: a test case for predicting lifestyles and emergence of pathogens.</title>
        <authorList>
            <person name="Haridas S."/>
            <person name="Albert R."/>
            <person name="Binder M."/>
            <person name="Bloem J."/>
            <person name="Labutti K."/>
            <person name="Salamov A."/>
            <person name="Andreopoulos B."/>
            <person name="Baker S."/>
            <person name="Barry K."/>
            <person name="Bills G."/>
            <person name="Bluhm B."/>
            <person name="Cannon C."/>
            <person name="Castanera R."/>
            <person name="Culley D."/>
            <person name="Daum C."/>
            <person name="Ezra D."/>
            <person name="Gonzalez J."/>
            <person name="Henrissat B."/>
            <person name="Kuo A."/>
            <person name="Liang C."/>
            <person name="Lipzen A."/>
            <person name="Lutzoni F."/>
            <person name="Magnuson J."/>
            <person name="Mondo S."/>
            <person name="Nolan M."/>
            <person name="Ohm R."/>
            <person name="Pangilinan J."/>
            <person name="Park H.-J."/>
            <person name="Ramirez L."/>
            <person name="Alfaro M."/>
            <person name="Sun H."/>
            <person name="Tritt A."/>
            <person name="Yoshinaga Y."/>
            <person name="Zwiers L.-H."/>
            <person name="Turgeon B."/>
            <person name="Goodwin S."/>
            <person name="Spatafora J."/>
            <person name="Crous P."/>
            <person name="Grigoriev I."/>
        </authorList>
    </citation>
    <scope>NUCLEOTIDE SEQUENCE</scope>
    <source>
        <strain evidence="2">CBS 262.69</strain>
    </source>
</reference>